<keyword evidence="2" id="KW-1185">Reference proteome</keyword>
<gene>
    <name evidence="1" type="ORF">NQ176_g9614</name>
</gene>
<comment type="caution">
    <text evidence="1">The sequence shown here is derived from an EMBL/GenBank/DDBJ whole genome shotgun (WGS) entry which is preliminary data.</text>
</comment>
<name>A0ACC1MKJ4_9HYPO</name>
<sequence>MVGPIIATCVFAWIVFLLSFILFVAGCSDTYLRNRRPPPPVVYVAVPPLPYGQYPTQPIYAAAPMVGQEKQPFYAAAPMAGNVNQPMMQAAPSAPMQYPQPAPPGGVVEYYGTAR</sequence>
<organism evidence="1 2">
    <name type="scientific">Zarea fungicola</name>
    <dbReference type="NCBI Taxonomy" id="93591"/>
    <lineage>
        <taxon>Eukaryota</taxon>
        <taxon>Fungi</taxon>
        <taxon>Dikarya</taxon>
        <taxon>Ascomycota</taxon>
        <taxon>Pezizomycotina</taxon>
        <taxon>Sordariomycetes</taxon>
        <taxon>Hypocreomycetidae</taxon>
        <taxon>Hypocreales</taxon>
        <taxon>Cordycipitaceae</taxon>
        <taxon>Zarea</taxon>
    </lineage>
</organism>
<evidence type="ECO:0000313" key="1">
    <source>
        <dbReference type="EMBL" id="KAJ2967542.1"/>
    </source>
</evidence>
<protein>
    <submittedName>
        <fullName evidence="1">Uncharacterized protein</fullName>
    </submittedName>
</protein>
<proteinExistence type="predicted"/>
<dbReference type="EMBL" id="JANJQO010002262">
    <property type="protein sequence ID" value="KAJ2967542.1"/>
    <property type="molecule type" value="Genomic_DNA"/>
</dbReference>
<dbReference type="Proteomes" id="UP001143910">
    <property type="component" value="Unassembled WGS sequence"/>
</dbReference>
<accession>A0ACC1MKJ4</accession>
<evidence type="ECO:0000313" key="2">
    <source>
        <dbReference type="Proteomes" id="UP001143910"/>
    </source>
</evidence>
<reference evidence="1" key="1">
    <citation type="submission" date="2022-08" db="EMBL/GenBank/DDBJ databases">
        <title>Genome Sequence of Lecanicillium fungicola.</title>
        <authorList>
            <person name="Buettner E."/>
        </authorList>
    </citation>
    <scope>NUCLEOTIDE SEQUENCE</scope>
    <source>
        <strain evidence="1">Babe33</strain>
    </source>
</reference>